<evidence type="ECO:0000256" key="6">
    <source>
        <dbReference type="ARBA" id="ARBA00022932"/>
    </source>
</evidence>
<evidence type="ECO:0000259" key="9">
    <source>
        <dbReference type="Pfam" id="PF06144"/>
    </source>
</evidence>
<dbReference type="Gene3D" id="3.40.50.300">
    <property type="entry name" value="P-loop containing nucleotide triphosphate hydrolases"/>
    <property type="match status" value="1"/>
</dbReference>
<dbReference type="RefSeq" id="WP_133326145.1">
    <property type="nucleotide sequence ID" value="NZ_SMYL01000002.1"/>
</dbReference>
<evidence type="ECO:0000256" key="1">
    <source>
        <dbReference type="ARBA" id="ARBA00012417"/>
    </source>
</evidence>
<dbReference type="EC" id="2.7.7.7" evidence="1"/>
<dbReference type="Proteomes" id="UP000294829">
    <property type="component" value="Unassembled WGS sequence"/>
</dbReference>
<evidence type="ECO:0000256" key="4">
    <source>
        <dbReference type="ARBA" id="ARBA00022695"/>
    </source>
</evidence>
<keyword evidence="5" id="KW-0235">DNA replication</keyword>
<dbReference type="EMBL" id="SMYL01000002">
    <property type="protein sequence ID" value="TDK67167.1"/>
    <property type="molecule type" value="Genomic_DNA"/>
</dbReference>
<dbReference type="InterPro" id="IPR005790">
    <property type="entry name" value="DNA_polIII_delta"/>
</dbReference>
<dbReference type="SUPFAM" id="SSF48019">
    <property type="entry name" value="post-AAA+ oligomerization domain-like"/>
    <property type="match status" value="1"/>
</dbReference>
<reference evidence="11 12" key="1">
    <citation type="submission" date="2019-03" db="EMBL/GenBank/DDBJ databases">
        <title>Sapientia aquatica gen. nov., sp. nov., isolated from a crater lake.</title>
        <authorList>
            <person name="Felfoldi T."/>
            <person name="Szabo A."/>
            <person name="Toth E."/>
            <person name="Schumann P."/>
            <person name="Keki Z."/>
            <person name="Marialigeti K."/>
            <person name="Mathe I."/>
        </authorList>
    </citation>
    <scope>NUCLEOTIDE SEQUENCE [LARGE SCALE GENOMIC DNA]</scope>
    <source>
        <strain evidence="11 12">SA-152</strain>
    </source>
</reference>
<dbReference type="Pfam" id="PF06144">
    <property type="entry name" value="DNA_pol3_delta"/>
    <property type="match status" value="1"/>
</dbReference>
<name>A0A4R5W5G7_9BURK</name>
<dbReference type="CDD" id="cd18138">
    <property type="entry name" value="HLD_clamp_pol_III_delta"/>
    <property type="match status" value="1"/>
</dbReference>
<dbReference type="Gene3D" id="1.10.8.60">
    <property type="match status" value="1"/>
</dbReference>
<dbReference type="Gene3D" id="1.20.272.10">
    <property type="match status" value="1"/>
</dbReference>
<dbReference type="InterPro" id="IPR032780">
    <property type="entry name" value="DNA_pol3_delt_C"/>
</dbReference>
<evidence type="ECO:0000256" key="8">
    <source>
        <dbReference type="ARBA" id="ARBA00049244"/>
    </source>
</evidence>
<keyword evidence="12" id="KW-1185">Reference proteome</keyword>
<proteinExistence type="inferred from homology"/>
<gene>
    <name evidence="11" type="ORF">E2I14_05235</name>
</gene>
<dbReference type="GO" id="GO:0003887">
    <property type="term" value="F:DNA-directed DNA polymerase activity"/>
    <property type="evidence" value="ECO:0007669"/>
    <property type="project" value="UniProtKB-KW"/>
</dbReference>
<keyword evidence="4" id="KW-0548">Nucleotidyltransferase</keyword>
<evidence type="ECO:0000256" key="3">
    <source>
        <dbReference type="ARBA" id="ARBA00022679"/>
    </source>
</evidence>
<accession>A0A4R5W5G7</accession>
<evidence type="ECO:0000313" key="12">
    <source>
        <dbReference type="Proteomes" id="UP000294829"/>
    </source>
</evidence>
<evidence type="ECO:0000259" key="10">
    <source>
        <dbReference type="Pfam" id="PF14840"/>
    </source>
</evidence>
<evidence type="ECO:0000256" key="2">
    <source>
        <dbReference type="ARBA" id="ARBA00017703"/>
    </source>
</evidence>
<comment type="catalytic activity">
    <reaction evidence="8">
        <text>DNA(n) + a 2'-deoxyribonucleoside 5'-triphosphate = DNA(n+1) + diphosphate</text>
        <dbReference type="Rhea" id="RHEA:22508"/>
        <dbReference type="Rhea" id="RHEA-COMP:17339"/>
        <dbReference type="Rhea" id="RHEA-COMP:17340"/>
        <dbReference type="ChEBI" id="CHEBI:33019"/>
        <dbReference type="ChEBI" id="CHEBI:61560"/>
        <dbReference type="ChEBI" id="CHEBI:173112"/>
        <dbReference type="EC" id="2.7.7.7"/>
    </reaction>
</comment>
<dbReference type="NCBIfam" id="TIGR01128">
    <property type="entry name" value="holA"/>
    <property type="match status" value="1"/>
</dbReference>
<dbReference type="InterPro" id="IPR008921">
    <property type="entry name" value="DNA_pol3_clamp-load_cplx_C"/>
</dbReference>
<dbReference type="GO" id="GO:0006261">
    <property type="term" value="P:DNA-templated DNA replication"/>
    <property type="evidence" value="ECO:0007669"/>
    <property type="project" value="TreeGrafter"/>
</dbReference>
<feature type="domain" description="DNA polymerase III subunit delta C-terminal" evidence="10">
    <location>
        <begin position="218"/>
        <end position="317"/>
    </location>
</feature>
<dbReference type="PANTHER" id="PTHR34388">
    <property type="entry name" value="DNA POLYMERASE III SUBUNIT DELTA"/>
    <property type="match status" value="1"/>
</dbReference>
<feature type="domain" description="DNA polymerase III delta N-terminal" evidence="9">
    <location>
        <begin position="25"/>
        <end position="140"/>
    </location>
</feature>
<evidence type="ECO:0000256" key="7">
    <source>
        <dbReference type="ARBA" id="ARBA00034754"/>
    </source>
</evidence>
<keyword evidence="6" id="KW-0239">DNA-directed DNA polymerase</keyword>
<keyword evidence="3" id="KW-0808">Transferase</keyword>
<dbReference type="GO" id="GO:0009360">
    <property type="term" value="C:DNA polymerase III complex"/>
    <property type="evidence" value="ECO:0007669"/>
    <property type="project" value="InterPro"/>
</dbReference>
<evidence type="ECO:0000256" key="5">
    <source>
        <dbReference type="ARBA" id="ARBA00022705"/>
    </source>
</evidence>
<evidence type="ECO:0000313" key="11">
    <source>
        <dbReference type="EMBL" id="TDK67167.1"/>
    </source>
</evidence>
<dbReference type="InterPro" id="IPR027417">
    <property type="entry name" value="P-loop_NTPase"/>
</dbReference>
<dbReference type="PANTHER" id="PTHR34388:SF1">
    <property type="entry name" value="DNA POLYMERASE III SUBUNIT DELTA"/>
    <property type="match status" value="1"/>
</dbReference>
<organism evidence="11 12">
    <name type="scientific">Sapientia aquatica</name>
    <dbReference type="NCBI Taxonomy" id="1549640"/>
    <lineage>
        <taxon>Bacteria</taxon>
        <taxon>Pseudomonadati</taxon>
        <taxon>Pseudomonadota</taxon>
        <taxon>Betaproteobacteria</taxon>
        <taxon>Burkholderiales</taxon>
        <taxon>Oxalobacteraceae</taxon>
        <taxon>Sapientia</taxon>
    </lineage>
</organism>
<protein>
    <recommendedName>
        <fullName evidence="2">DNA polymerase III subunit delta</fullName>
        <ecNumber evidence="1">2.7.7.7</ecNumber>
    </recommendedName>
</protein>
<sequence>MQLRFDALDAQLAKGLAPLYVVSSDEHLLAQQALDKIRAKARAEGFVEREILTVERSFKWGALLAANQSLSLFGDKKIIDLRIPTGKPGKDGGQALQDYVAQLKSNPNPDTVTIISLPKLDWASQKSVWVTRLQEAAVYLDIPLVERAQLSGWIARGLKDQGQTAEREAIEFIADRVEGNLLAAHQEIQKLGLLYPTGALSGEQIQEAVLNVARYDVFKLSEAVLQGDVTRLVRMLDGLKGEGEALPLVLWALAEECRTLLKLKIGQQEGRPLSVLFKEHRIWGGKERLMEPALRRLSLSALQTALQNVAQLDKLVKGLRVKKMSGDAWDAVLQLSLSLAQPAR</sequence>
<dbReference type="SUPFAM" id="SSF52540">
    <property type="entry name" value="P-loop containing nucleoside triphosphate hydrolases"/>
    <property type="match status" value="1"/>
</dbReference>
<dbReference type="GO" id="GO:0003677">
    <property type="term" value="F:DNA binding"/>
    <property type="evidence" value="ECO:0007669"/>
    <property type="project" value="InterPro"/>
</dbReference>
<comment type="caution">
    <text evidence="11">The sequence shown here is derived from an EMBL/GenBank/DDBJ whole genome shotgun (WGS) entry which is preliminary data.</text>
</comment>
<dbReference type="OrthoDB" id="9770982at2"/>
<dbReference type="AlphaFoldDB" id="A0A4R5W5G7"/>
<dbReference type="Pfam" id="PF14840">
    <property type="entry name" value="DNA_pol3_delt_C"/>
    <property type="match status" value="1"/>
</dbReference>
<dbReference type="InterPro" id="IPR010372">
    <property type="entry name" value="DNA_pol3_delta_N"/>
</dbReference>
<comment type="similarity">
    <text evidence="7">Belongs to the DNA polymerase HolA subunit family.</text>
</comment>